<proteinExistence type="predicted"/>
<sequence>MPSLAAASRAQLLDAYVCGAVPMENTQLRFKPGNQVVPWAKAYSSPILPVHKGLRMRPRRSCLAQE</sequence>
<dbReference type="Proteomes" id="UP000255505">
    <property type="component" value="Chromosome I"/>
</dbReference>
<evidence type="ECO:0000313" key="1">
    <source>
        <dbReference type="EMBL" id="SPK72442.1"/>
    </source>
</evidence>
<dbReference type="AlphaFoldDB" id="A0A375IGC7"/>
<evidence type="ECO:0000313" key="2">
    <source>
        <dbReference type="Proteomes" id="UP000255505"/>
    </source>
</evidence>
<dbReference type="EMBL" id="LT991976">
    <property type="protein sequence ID" value="SPK72442.1"/>
    <property type="molecule type" value="Genomic_DNA"/>
</dbReference>
<reference evidence="1 2" key="1">
    <citation type="submission" date="2018-01" db="EMBL/GenBank/DDBJ databases">
        <authorList>
            <person name="Gaut B.S."/>
            <person name="Morton B.R."/>
            <person name="Clegg M.T."/>
            <person name="Duvall M.R."/>
        </authorList>
    </citation>
    <scope>NUCLEOTIDE SEQUENCE [LARGE SCALE GENOMIC DNA]</scope>
    <source>
        <strain evidence="1">Cupriavidus taiwanensis LMG 19425</strain>
    </source>
</reference>
<protein>
    <submittedName>
        <fullName evidence="1">Uncharacterized protein</fullName>
    </submittedName>
</protein>
<accession>A0A375IGC7</accession>
<name>A0A375IGC7_9BURK</name>
<organism evidence="1 2">
    <name type="scientific">Cupriavidus taiwanensis</name>
    <dbReference type="NCBI Taxonomy" id="164546"/>
    <lineage>
        <taxon>Bacteria</taxon>
        <taxon>Pseudomonadati</taxon>
        <taxon>Pseudomonadota</taxon>
        <taxon>Betaproteobacteria</taxon>
        <taxon>Burkholderiales</taxon>
        <taxon>Burkholderiaceae</taxon>
        <taxon>Cupriavidus</taxon>
    </lineage>
</organism>
<gene>
    <name evidence="1" type="ORF">CT19425_70142</name>
</gene>